<gene>
    <name evidence="2" type="ORF">HMPREF9296_1296</name>
</gene>
<dbReference type="Gene3D" id="3.80.10.10">
    <property type="entry name" value="Ribonuclease Inhibitor"/>
    <property type="match status" value="4"/>
</dbReference>
<evidence type="ECO:0000256" key="1">
    <source>
        <dbReference type="SAM" id="SignalP"/>
    </source>
</evidence>
<dbReference type="RefSeq" id="WP_004354993.1">
    <property type="nucleotide sequence ID" value="NZ_AEDO01000003.1"/>
</dbReference>
<comment type="caution">
    <text evidence="2">The sequence shown here is derived from an EMBL/GenBank/DDBJ whole genome shotgun (WGS) entry which is preliminary data.</text>
</comment>
<dbReference type="AlphaFoldDB" id="E1KMK6"/>
<dbReference type="SUPFAM" id="SSF52058">
    <property type="entry name" value="L domain-like"/>
    <property type="match status" value="2"/>
</dbReference>
<proteinExistence type="predicted"/>
<dbReference type="InterPro" id="IPR032675">
    <property type="entry name" value="LRR_dom_sf"/>
</dbReference>
<dbReference type="EMBL" id="AEDO01000003">
    <property type="protein sequence ID" value="EFL47320.1"/>
    <property type="molecule type" value="Genomic_DNA"/>
</dbReference>
<dbReference type="InterPro" id="IPR026906">
    <property type="entry name" value="LRR_5"/>
</dbReference>
<dbReference type="Proteomes" id="UP000003610">
    <property type="component" value="Unassembled WGS sequence"/>
</dbReference>
<evidence type="ECO:0000313" key="3">
    <source>
        <dbReference type="Proteomes" id="UP000003610"/>
    </source>
</evidence>
<name>E1KMK6_9BACT</name>
<dbReference type="PANTHER" id="PTHR45661:SF3">
    <property type="entry name" value="IG-LIKE DOMAIN-CONTAINING PROTEIN"/>
    <property type="match status" value="1"/>
</dbReference>
<dbReference type="STRING" id="866771.HMPREF9296_1296"/>
<dbReference type="InterPro" id="IPR053139">
    <property type="entry name" value="Surface_bspA-like"/>
</dbReference>
<dbReference type="Pfam" id="PF13306">
    <property type="entry name" value="LRR_5"/>
    <property type="match status" value="4"/>
</dbReference>
<evidence type="ECO:0000313" key="2">
    <source>
        <dbReference type="EMBL" id="EFL47320.1"/>
    </source>
</evidence>
<reference evidence="2 3" key="1">
    <citation type="submission" date="2010-08" db="EMBL/GenBank/DDBJ databases">
        <authorList>
            <person name="Durkin A.S."/>
            <person name="Madupu R."/>
            <person name="Torralba M."/>
            <person name="Gillis M."/>
            <person name="Methe B."/>
            <person name="Sutton G."/>
            <person name="Nelson K.E."/>
        </authorList>
    </citation>
    <scope>NUCLEOTIDE SEQUENCE [LARGE SCALE GENOMIC DNA]</scope>
    <source>
        <strain evidence="2 3">FB035-09AN</strain>
    </source>
</reference>
<keyword evidence="1" id="KW-0732">Signal</keyword>
<feature type="signal peptide" evidence="1">
    <location>
        <begin position="1"/>
        <end position="28"/>
    </location>
</feature>
<protein>
    <submittedName>
        <fullName evidence="2">Uncharacterized protein</fullName>
    </submittedName>
</protein>
<dbReference type="PANTHER" id="PTHR45661">
    <property type="entry name" value="SURFACE ANTIGEN"/>
    <property type="match status" value="1"/>
</dbReference>
<feature type="chain" id="PRO_5003148367" evidence="1">
    <location>
        <begin position="29"/>
        <end position="775"/>
    </location>
</feature>
<accession>E1KMK6</accession>
<dbReference type="eggNOG" id="COG5492">
    <property type="taxonomic scope" value="Bacteria"/>
</dbReference>
<organism evidence="2 3">
    <name type="scientific">Prevotella disiens FB035-09AN</name>
    <dbReference type="NCBI Taxonomy" id="866771"/>
    <lineage>
        <taxon>Bacteria</taxon>
        <taxon>Pseudomonadati</taxon>
        <taxon>Bacteroidota</taxon>
        <taxon>Bacteroidia</taxon>
        <taxon>Bacteroidales</taxon>
        <taxon>Prevotellaceae</taxon>
        <taxon>Prevotella</taxon>
    </lineage>
</organism>
<sequence length="775" mass="84729">MSQSTLLKHRRYLACLLFLIGTVAGLHAESVQIGDLYYNLNTTDRTAEVTYENTTSTNYSSLPGDVVIPATVKYRNIDFSVISITNQAFANCKVIQSISIPATVNTIGSATISKSDQPFYGCTSLKSVKFEDGSQPLKMGSYFYYYDGEGMFHDSPLEEVYLGRNIEYINSSKYSFERTPISYGYSAFYNQPKLTKVTIGPQVTDIPQYLFYKSNLVSIDLANVKTVGLCAFKQSTALSTVLTGSELEDLGEEAFYGCSALGAISIPNKMIEVKDRVFEQCSSLKAVSFGNSLEKIGVSSFADCIALESIELPLSFKSLSERVFFGCKSLKSVTLKDGFQSVGREAFGNCSQLTSLKLPLSCSSIEYGAFSGCSAMTSITLGSITEIPGQAFFNCSSLESIVIPATVNTIGSATISKSDQPFYGCTSLKSVKFEDGSQPLKMGSYFYYYDGEGMFHDSPLEEVYLGRNIEYINSSNYSFERNPISYGYSAFYNQPKLTKVTIGPQVTDIPQYLFYKNPALTLMRLPNVKTIGKSAFELCSKLTTLDIGEALEIVGDRAFYGCTNVTKLTFPDAINKIGSEAFYDCTSVTEITVGSGLKEIGEKGFYNCGSFTALILPSGFTTMGDAAFMNCRKLTIAQLGESLTAIPDQAFEECVSLSEMIVPATVQSIGNRAFFNDSGIATCSMQEGLKTIGYEVFYNNSGLTSMSIPGTVEGSIVFSFIKSIRDLSLLTGPILDKILTISTFLSINLNNPLIPVWVKFKSIFSLYSWASLETP</sequence>